<evidence type="ECO:0000313" key="2">
    <source>
        <dbReference type="EMBL" id="CAH3025309.1"/>
    </source>
</evidence>
<gene>
    <name evidence="2" type="ORF">PEVE_00025674</name>
</gene>
<dbReference type="Proteomes" id="UP001159427">
    <property type="component" value="Unassembled WGS sequence"/>
</dbReference>
<evidence type="ECO:0000259" key="1">
    <source>
        <dbReference type="Pfam" id="PF26215"/>
    </source>
</evidence>
<feature type="domain" description="Helix-turn-helix" evidence="1">
    <location>
        <begin position="89"/>
        <end position="146"/>
    </location>
</feature>
<protein>
    <recommendedName>
        <fullName evidence="1">Helix-turn-helix domain-containing protein</fullName>
    </recommendedName>
</protein>
<dbReference type="PANTHER" id="PTHR21301">
    <property type="entry name" value="REVERSE TRANSCRIPTASE"/>
    <property type="match status" value="1"/>
</dbReference>
<keyword evidence="3" id="KW-1185">Reference proteome</keyword>
<proteinExistence type="predicted"/>
<evidence type="ECO:0000313" key="3">
    <source>
        <dbReference type="Proteomes" id="UP001159427"/>
    </source>
</evidence>
<sequence>MFETNALTNAPWQPHTWWRYIDDIFIIWTEGSDRLKIFVDYLNNIHPTIKFTSSHSLTNVPFLDVMVSLHNGIIETDLFTKPTDKHQHLLSSSCHPHHTKKAIPFSLALRLRRVCSTDAKFKHRINELKTYLLARGYNNNFLAKQFLRAANISRTNALQTKPKASNDVIPFVVTYNAALPRISNILRKHFNILHSSNRCKDVFKQPPFVAYRRSSNLRDLLVKAQLPVISTNHFLPGSFRCGQNCATCPYITNGLTSYTFYATGETRSITSHITCNTKNVIYMVCHAQYVGSTTTKFRLRFNNHKARFRAHSRLSFELAIRN</sequence>
<comment type="caution">
    <text evidence="2">The sequence shown here is derived from an EMBL/GenBank/DDBJ whole genome shotgun (WGS) entry which is preliminary data.</text>
</comment>
<accession>A0ABN8M7S1</accession>
<reference evidence="2 3" key="1">
    <citation type="submission" date="2022-05" db="EMBL/GenBank/DDBJ databases">
        <authorList>
            <consortium name="Genoscope - CEA"/>
            <person name="William W."/>
        </authorList>
    </citation>
    <scope>NUCLEOTIDE SEQUENCE [LARGE SCALE GENOMIC DNA]</scope>
</reference>
<dbReference type="InterPro" id="IPR058912">
    <property type="entry name" value="HTH_animal"/>
</dbReference>
<dbReference type="PANTHER" id="PTHR21301:SF10">
    <property type="entry name" value="REVERSE TRANSCRIPTASE DOMAIN-CONTAINING PROTEIN"/>
    <property type="match status" value="1"/>
</dbReference>
<dbReference type="EMBL" id="CALNXI010000346">
    <property type="protein sequence ID" value="CAH3025309.1"/>
    <property type="molecule type" value="Genomic_DNA"/>
</dbReference>
<dbReference type="Pfam" id="PF26215">
    <property type="entry name" value="HTH_animal"/>
    <property type="match status" value="1"/>
</dbReference>
<name>A0ABN8M7S1_9CNID</name>
<organism evidence="2 3">
    <name type="scientific">Porites evermanni</name>
    <dbReference type="NCBI Taxonomy" id="104178"/>
    <lineage>
        <taxon>Eukaryota</taxon>
        <taxon>Metazoa</taxon>
        <taxon>Cnidaria</taxon>
        <taxon>Anthozoa</taxon>
        <taxon>Hexacorallia</taxon>
        <taxon>Scleractinia</taxon>
        <taxon>Fungiina</taxon>
        <taxon>Poritidae</taxon>
        <taxon>Porites</taxon>
    </lineage>
</organism>